<feature type="compositionally biased region" description="Basic and acidic residues" evidence="1">
    <location>
        <begin position="33"/>
        <end position="42"/>
    </location>
</feature>
<accession>A0A561WRI2</accession>
<name>A0A561WRI2_ACTTI</name>
<organism evidence="3 4">
    <name type="scientific">Actinoplanes teichomyceticus</name>
    <dbReference type="NCBI Taxonomy" id="1867"/>
    <lineage>
        <taxon>Bacteria</taxon>
        <taxon>Bacillati</taxon>
        <taxon>Actinomycetota</taxon>
        <taxon>Actinomycetes</taxon>
        <taxon>Micromonosporales</taxon>
        <taxon>Micromonosporaceae</taxon>
        <taxon>Actinoplanes</taxon>
    </lineage>
</organism>
<evidence type="ECO:0000313" key="4">
    <source>
        <dbReference type="Proteomes" id="UP000320239"/>
    </source>
</evidence>
<dbReference type="Proteomes" id="UP000320239">
    <property type="component" value="Unassembled WGS sequence"/>
</dbReference>
<dbReference type="EMBL" id="VIWY01000001">
    <property type="protein sequence ID" value="TWG26477.1"/>
    <property type="molecule type" value="Genomic_DNA"/>
</dbReference>
<evidence type="ECO:0000256" key="2">
    <source>
        <dbReference type="SAM" id="Phobius"/>
    </source>
</evidence>
<feature type="compositionally biased region" description="Low complexity" evidence="1">
    <location>
        <begin position="102"/>
        <end position="118"/>
    </location>
</feature>
<keyword evidence="2" id="KW-0472">Membrane</keyword>
<reference evidence="3 4" key="1">
    <citation type="submission" date="2019-06" db="EMBL/GenBank/DDBJ databases">
        <title>Sequencing the genomes of 1000 actinobacteria strains.</title>
        <authorList>
            <person name="Klenk H.-P."/>
        </authorList>
    </citation>
    <scope>NUCLEOTIDE SEQUENCE [LARGE SCALE GENOMIC DNA]</scope>
    <source>
        <strain evidence="3 4">DSM 43866</strain>
    </source>
</reference>
<keyword evidence="2" id="KW-0812">Transmembrane</keyword>
<comment type="caution">
    <text evidence="3">The sequence shown here is derived from an EMBL/GenBank/DDBJ whole genome shotgun (WGS) entry which is preliminary data.</text>
</comment>
<keyword evidence="4" id="KW-1185">Reference proteome</keyword>
<feature type="region of interest" description="Disordered" evidence="1">
    <location>
        <begin position="299"/>
        <end position="347"/>
    </location>
</feature>
<evidence type="ECO:0000256" key="1">
    <source>
        <dbReference type="SAM" id="MobiDB-lite"/>
    </source>
</evidence>
<gene>
    <name evidence="3" type="ORF">FHX34_1011463</name>
</gene>
<sequence>MPGWRVERTPRAALRSVPAAHGGFPPMPPHSQGAERRPERRAGRAGHRWVLRALVIGGLAGVAWLLTAAAAHAAGPGAEPVTGSLSGAMRDNGEALDSAETPGSARAPGAAEPSGGAEALHRGGPAVTRDGPPREPVAGKLLTAAVQPLEPGPNTHQHVVTPIRSVPDRGPFDPVRNTGGVTDTAPATDAATLDQARLPVPVPLRASSGDTAPERVVDERDATGHVADPGPAPLPAGAPEAPAPVTDAVVIPRPAAALPEPPAATGTAVATAPPARAGGFTRALRAPAGDSPVRRAEARSRSHAHRHATAARPVAPEAIRTRAPGGDRPVPARRSPGAVSGIPVGGPGAFTENGSSAVLPSPIADGAVACHRCATAPDVDVRRHDAEAPTVSPD</sequence>
<keyword evidence="2" id="KW-1133">Transmembrane helix</keyword>
<feature type="compositionally biased region" description="Basic and acidic residues" evidence="1">
    <location>
        <begin position="1"/>
        <end position="10"/>
    </location>
</feature>
<proteinExistence type="predicted"/>
<evidence type="ECO:0000313" key="3">
    <source>
        <dbReference type="EMBL" id="TWG26477.1"/>
    </source>
</evidence>
<dbReference type="RefSeq" id="WP_145830786.1">
    <property type="nucleotide sequence ID" value="NZ_BOMX01000031.1"/>
</dbReference>
<feature type="transmembrane region" description="Helical" evidence="2">
    <location>
        <begin position="49"/>
        <end position="71"/>
    </location>
</feature>
<feature type="region of interest" description="Disordered" evidence="1">
    <location>
        <begin position="75"/>
        <end position="172"/>
    </location>
</feature>
<protein>
    <submittedName>
        <fullName evidence="3">Uncharacterized protein</fullName>
    </submittedName>
</protein>
<dbReference type="AlphaFoldDB" id="A0A561WRI2"/>
<dbReference type="OrthoDB" id="3293992at2"/>
<feature type="region of interest" description="Disordered" evidence="1">
    <location>
        <begin position="1"/>
        <end position="42"/>
    </location>
</feature>